<dbReference type="PROSITE" id="PS00678">
    <property type="entry name" value="WD_REPEATS_1"/>
    <property type="match status" value="1"/>
</dbReference>
<comment type="pathway">
    <text evidence="1">Protein modification; protein ubiquitination.</text>
</comment>
<dbReference type="GO" id="GO:0031145">
    <property type="term" value="P:anaphase-promoting complex-dependent catabolic process"/>
    <property type="evidence" value="ECO:0007669"/>
    <property type="project" value="TreeGrafter"/>
</dbReference>
<proteinExistence type="inferred from homology"/>
<dbReference type="InterPro" id="IPR001680">
    <property type="entry name" value="WD40_rpt"/>
</dbReference>
<comment type="similarity">
    <text evidence="2">Belongs to the WD repeat CDC20/Fizzy family.</text>
</comment>
<sequence>MASDPAMSLLTAESSSASKDHVNRLINSKHYVSPSRPIYSDRFIPCRSTSNFHLFNISNSPTPSPDGGKEDGSSAYAALLRNALFGPDTPDKKEYPVRRNIFRYKMETGQSMHALSPFGSNGDSGPGVSHGPVKAPRKVPRSPYKVLDAPALQDDFYLNLVDWSSHNVLAVGLGTCVYLWNACSSKVTKLCDLGVDDSVCSVGWTQRGTNLAVGTNNGKVQLWDAARCKRIRTMEGHRLRVGALAWSSTFLSSGSRDKSILQRDIRAPEDFLSKLSGHKSEVCGLKWSYDNRELASGGNDNRLFVWNQHSTQPVLKYCEHTAAVKAIAWSPHLHGLLASGGGTADRCIRFWNTTTNSHLSCMDTGSQVCNLVWSKNVNELVSTHGYSQNQIIVWRYPTMSKLATLTGHTYRVLYLAISPDGQTIVTGAGDETLRFWNVFPSPKSQNTDSEIGASSFGRSTIR</sequence>
<dbReference type="GO" id="GO:1905786">
    <property type="term" value="P:positive regulation of anaphase-promoting complex-dependent catabolic process"/>
    <property type="evidence" value="ECO:0007669"/>
    <property type="project" value="TreeGrafter"/>
</dbReference>
<dbReference type="AlphaFoldDB" id="A0A9Q0J963"/>
<dbReference type="SMART" id="SM00320">
    <property type="entry name" value="WD40"/>
    <property type="match status" value="6"/>
</dbReference>
<dbReference type="InterPro" id="IPR019775">
    <property type="entry name" value="WD40_repeat_CS"/>
</dbReference>
<keyword evidence="12" id="KW-1185">Reference proteome</keyword>
<dbReference type="PANTHER" id="PTHR19918">
    <property type="entry name" value="CELL DIVISION CYCLE 20 CDC20 FIZZY -RELATED"/>
    <property type="match status" value="1"/>
</dbReference>
<dbReference type="SUPFAM" id="SSF50978">
    <property type="entry name" value="WD40 repeat-like"/>
    <property type="match status" value="1"/>
</dbReference>
<feature type="region of interest" description="Disordered" evidence="9">
    <location>
        <begin position="120"/>
        <end position="140"/>
    </location>
</feature>
<evidence type="ECO:0000256" key="6">
    <source>
        <dbReference type="ARBA" id="ARBA00022776"/>
    </source>
</evidence>
<feature type="repeat" description="WD" evidence="8">
    <location>
        <begin position="275"/>
        <end position="316"/>
    </location>
</feature>
<dbReference type="PROSITE" id="PS50082">
    <property type="entry name" value="WD_REPEATS_2"/>
    <property type="match status" value="3"/>
</dbReference>
<dbReference type="InterPro" id="IPR036322">
    <property type="entry name" value="WD40_repeat_dom_sf"/>
</dbReference>
<feature type="repeat" description="WD" evidence="8">
    <location>
        <begin position="405"/>
        <end position="438"/>
    </location>
</feature>
<feature type="region of interest" description="Disordered" evidence="9">
    <location>
        <begin position="443"/>
        <end position="462"/>
    </location>
</feature>
<evidence type="ECO:0000256" key="2">
    <source>
        <dbReference type="ARBA" id="ARBA00006445"/>
    </source>
</evidence>
<protein>
    <submittedName>
        <fullName evidence="11">Protein FIZZY-RELATED 2</fullName>
    </submittedName>
</protein>
<dbReference type="PANTHER" id="PTHR19918:SF1">
    <property type="entry name" value="FIZZY-RELATED PROTEIN HOMOLOG"/>
    <property type="match status" value="1"/>
</dbReference>
<gene>
    <name evidence="11" type="primary">FZR2</name>
    <name evidence="11" type="ORF">Tsubulata_002010</name>
</gene>
<evidence type="ECO:0000256" key="5">
    <source>
        <dbReference type="ARBA" id="ARBA00022737"/>
    </source>
</evidence>
<name>A0A9Q0J963_9ROSI</name>
<keyword evidence="3 8" id="KW-0853">WD repeat</keyword>
<feature type="domain" description="CDC20/Fizzy WD40" evidence="10">
    <location>
        <begin position="147"/>
        <end position="436"/>
    </location>
</feature>
<accession>A0A9Q0J963</accession>
<keyword evidence="4" id="KW-0132">Cell division</keyword>
<evidence type="ECO:0000313" key="12">
    <source>
        <dbReference type="Proteomes" id="UP001141552"/>
    </source>
</evidence>
<reference evidence="11" key="1">
    <citation type="submission" date="2022-02" db="EMBL/GenBank/DDBJ databases">
        <authorList>
            <person name="Henning P.M."/>
            <person name="McCubbin A.G."/>
            <person name="Shore J.S."/>
        </authorList>
    </citation>
    <scope>NUCLEOTIDE SEQUENCE</scope>
    <source>
        <strain evidence="11">F60SS</strain>
        <tissue evidence="11">Leaves</tissue>
    </source>
</reference>
<evidence type="ECO:0000256" key="1">
    <source>
        <dbReference type="ARBA" id="ARBA00004906"/>
    </source>
</evidence>
<dbReference type="GO" id="GO:0051301">
    <property type="term" value="P:cell division"/>
    <property type="evidence" value="ECO:0007669"/>
    <property type="project" value="UniProtKB-KW"/>
</dbReference>
<keyword evidence="6" id="KW-0498">Mitosis</keyword>
<dbReference type="EMBL" id="JAKUCV010005168">
    <property type="protein sequence ID" value="KAJ4832245.1"/>
    <property type="molecule type" value="Genomic_DNA"/>
</dbReference>
<evidence type="ECO:0000313" key="11">
    <source>
        <dbReference type="EMBL" id="KAJ4832245.1"/>
    </source>
</evidence>
<dbReference type="GO" id="GO:0005680">
    <property type="term" value="C:anaphase-promoting complex"/>
    <property type="evidence" value="ECO:0007669"/>
    <property type="project" value="TreeGrafter"/>
</dbReference>
<dbReference type="PROSITE" id="PS50294">
    <property type="entry name" value="WD_REPEATS_REGION"/>
    <property type="match status" value="2"/>
</dbReference>
<dbReference type="Pfam" id="PF24807">
    <property type="entry name" value="WD40_CDC20-Fz"/>
    <property type="match status" value="1"/>
</dbReference>
<evidence type="ECO:0000256" key="8">
    <source>
        <dbReference type="PROSITE-ProRule" id="PRU00221"/>
    </source>
</evidence>
<dbReference type="FunFam" id="2.130.10.10:FF:000025">
    <property type="entry name" value="FIZZY-related 2 isoform 1"/>
    <property type="match status" value="1"/>
</dbReference>
<dbReference type="GO" id="GO:1990757">
    <property type="term" value="F:ubiquitin ligase activator activity"/>
    <property type="evidence" value="ECO:0007669"/>
    <property type="project" value="TreeGrafter"/>
</dbReference>
<evidence type="ECO:0000256" key="9">
    <source>
        <dbReference type="SAM" id="MobiDB-lite"/>
    </source>
</evidence>
<evidence type="ECO:0000259" key="10">
    <source>
        <dbReference type="Pfam" id="PF24807"/>
    </source>
</evidence>
<feature type="repeat" description="WD" evidence="8">
    <location>
        <begin position="192"/>
        <end position="233"/>
    </location>
</feature>
<dbReference type="InterPro" id="IPR015943">
    <property type="entry name" value="WD40/YVTN_repeat-like_dom_sf"/>
</dbReference>
<dbReference type="Gene3D" id="2.130.10.10">
    <property type="entry name" value="YVTN repeat-like/Quinoprotein amine dehydrogenase"/>
    <property type="match status" value="1"/>
</dbReference>
<dbReference type="OrthoDB" id="10263272at2759"/>
<evidence type="ECO:0000256" key="7">
    <source>
        <dbReference type="ARBA" id="ARBA00023306"/>
    </source>
</evidence>
<keyword evidence="7" id="KW-0131">Cell cycle</keyword>
<dbReference type="GO" id="GO:0010997">
    <property type="term" value="F:anaphase-promoting complex binding"/>
    <property type="evidence" value="ECO:0007669"/>
    <property type="project" value="InterPro"/>
</dbReference>
<evidence type="ECO:0000256" key="4">
    <source>
        <dbReference type="ARBA" id="ARBA00022618"/>
    </source>
</evidence>
<dbReference type="InterPro" id="IPR056150">
    <property type="entry name" value="WD40_CDC20-Fz"/>
</dbReference>
<reference evidence="11" key="2">
    <citation type="journal article" date="2023" name="Plants (Basel)">
        <title>Annotation of the Turnera subulata (Passifloraceae) Draft Genome Reveals the S-Locus Evolved after the Divergence of Turneroideae from Passifloroideae in a Stepwise Manner.</title>
        <authorList>
            <person name="Henning P.M."/>
            <person name="Roalson E.H."/>
            <person name="Mir W."/>
            <person name="McCubbin A.G."/>
            <person name="Shore J.S."/>
        </authorList>
    </citation>
    <scope>NUCLEOTIDE SEQUENCE</scope>
    <source>
        <strain evidence="11">F60SS</strain>
    </source>
</reference>
<comment type="caution">
    <text evidence="11">The sequence shown here is derived from an EMBL/GenBank/DDBJ whole genome shotgun (WGS) entry which is preliminary data.</text>
</comment>
<dbReference type="Proteomes" id="UP001141552">
    <property type="component" value="Unassembled WGS sequence"/>
</dbReference>
<keyword evidence="5" id="KW-0677">Repeat</keyword>
<dbReference type="InterPro" id="IPR033010">
    <property type="entry name" value="Cdc20/Fizzy"/>
</dbReference>
<evidence type="ECO:0000256" key="3">
    <source>
        <dbReference type="ARBA" id="ARBA00022574"/>
    </source>
</evidence>
<organism evidence="11 12">
    <name type="scientific">Turnera subulata</name>
    <dbReference type="NCBI Taxonomy" id="218843"/>
    <lineage>
        <taxon>Eukaryota</taxon>
        <taxon>Viridiplantae</taxon>
        <taxon>Streptophyta</taxon>
        <taxon>Embryophyta</taxon>
        <taxon>Tracheophyta</taxon>
        <taxon>Spermatophyta</taxon>
        <taxon>Magnoliopsida</taxon>
        <taxon>eudicotyledons</taxon>
        <taxon>Gunneridae</taxon>
        <taxon>Pentapetalae</taxon>
        <taxon>rosids</taxon>
        <taxon>fabids</taxon>
        <taxon>Malpighiales</taxon>
        <taxon>Passifloraceae</taxon>
        <taxon>Turnera</taxon>
    </lineage>
</organism>